<evidence type="ECO:0000256" key="3">
    <source>
        <dbReference type="SAM" id="MobiDB-lite"/>
    </source>
</evidence>
<feature type="compositionally biased region" description="Low complexity" evidence="3">
    <location>
        <begin position="243"/>
        <end position="254"/>
    </location>
</feature>
<feature type="compositionally biased region" description="Basic and acidic residues" evidence="3">
    <location>
        <begin position="287"/>
        <end position="303"/>
    </location>
</feature>
<feature type="compositionally biased region" description="Basic and acidic residues" evidence="3">
    <location>
        <begin position="582"/>
        <end position="632"/>
    </location>
</feature>
<feature type="compositionally biased region" description="Polar residues" evidence="3">
    <location>
        <begin position="260"/>
        <end position="269"/>
    </location>
</feature>
<feature type="compositionally biased region" description="Low complexity" evidence="3">
    <location>
        <begin position="651"/>
        <end position="671"/>
    </location>
</feature>
<dbReference type="Gene3D" id="3.40.50.300">
    <property type="entry name" value="P-loop containing nucleotide triphosphate hydrolases"/>
    <property type="match status" value="1"/>
</dbReference>
<dbReference type="CDD" id="cd21212">
    <property type="entry name" value="CH_NAV2-like"/>
    <property type="match status" value="1"/>
</dbReference>
<feature type="compositionally biased region" description="Polar residues" evidence="3">
    <location>
        <begin position="396"/>
        <end position="406"/>
    </location>
</feature>
<dbReference type="InterPro" id="IPR057126">
    <property type="entry name" value="NAV1-like_ubiquitin-like"/>
</dbReference>
<feature type="region of interest" description="Disordered" evidence="3">
    <location>
        <begin position="1198"/>
        <end position="1223"/>
    </location>
</feature>
<feature type="compositionally biased region" description="Polar residues" evidence="3">
    <location>
        <begin position="442"/>
        <end position="474"/>
    </location>
</feature>
<dbReference type="OrthoDB" id="2161974at2759"/>
<organism evidence="5 6">
    <name type="scientific">Dinoponera quadriceps</name>
    <name type="common">South American ant</name>
    <dbReference type="NCBI Taxonomy" id="609295"/>
    <lineage>
        <taxon>Eukaryota</taxon>
        <taxon>Metazoa</taxon>
        <taxon>Ecdysozoa</taxon>
        <taxon>Arthropoda</taxon>
        <taxon>Hexapoda</taxon>
        <taxon>Insecta</taxon>
        <taxon>Pterygota</taxon>
        <taxon>Neoptera</taxon>
        <taxon>Endopterygota</taxon>
        <taxon>Hymenoptera</taxon>
        <taxon>Apocrita</taxon>
        <taxon>Aculeata</taxon>
        <taxon>Formicoidea</taxon>
        <taxon>Formicidae</taxon>
        <taxon>Ponerinae</taxon>
        <taxon>Ponerini</taxon>
        <taxon>Dinoponera</taxon>
    </lineage>
</organism>
<feature type="region of interest" description="Disordered" evidence="3">
    <location>
        <begin position="1639"/>
        <end position="1716"/>
    </location>
</feature>
<dbReference type="InterPro" id="IPR003593">
    <property type="entry name" value="AAA+_ATPase"/>
</dbReference>
<dbReference type="InterPro" id="IPR036872">
    <property type="entry name" value="CH_dom_sf"/>
</dbReference>
<protein>
    <submittedName>
        <fullName evidence="6">Protein sickie</fullName>
    </submittedName>
</protein>
<feature type="region of interest" description="Disordered" evidence="3">
    <location>
        <begin position="1420"/>
        <end position="1442"/>
    </location>
</feature>
<feature type="region of interest" description="Disordered" evidence="3">
    <location>
        <begin position="984"/>
        <end position="1178"/>
    </location>
</feature>
<dbReference type="FunFam" id="3.40.50.300:FF:001111">
    <property type="entry name" value="neuron navigator 2 isoform X3"/>
    <property type="match status" value="1"/>
</dbReference>
<dbReference type="Pfam" id="PF00307">
    <property type="entry name" value="CH"/>
    <property type="match status" value="1"/>
</dbReference>
<evidence type="ECO:0000256" key="1">
    <source>
        <dbReference type="ARBA" id="ARBA00006255"/>
    </source>
</evidence>
<feature type="compositionally biased region" description="Low complexity" evidence="3">
    <location>
        <begin position="1422"/>
        <end position="1440"/>
    </location>
</feature>
<proteinExistence type="inferred from homology"/>
<evidence type="ECO:0000259" key="4">
    <source>
        <dbReference type="PROSITE" id="PS50021"/>
    </source>
</evidence>
<feature type="compositionally biased region" description="Low complexity" evidence="3">
    <location>
        <begin position="206"/>
        <end position="233"/>
    </location>
</feature>
<feature type="compositionally biased region" description="Low complexity" evidence="3">
    <location>
        <begin position="1051"/>
        <end position="1077"/>
    </location>
</feature>
<dbReference type="SUPFAM" id="SSF52540">
    <property type="entry name" value="P-loop containing nucleoside triphosphate hydrolases"/>
    <property type="match status" value="1"/>
</dbReference>
<dbReference type="InterPro" id="IPR039041">
    <property type="entry name" value="Nav/unc-53"/>
</dbReference>
<dbReference type="Proteomes" id="UP000515204">
    <property type="component" value="Unplaced"/>
</dbReference>
<dbReference type="InterPro" id="IPR027417">
    <property type="entry name" value="P-loop_NTPase"/>
</dbReference>
<feature type="compositionally biased region" description="Polar residues" evidence="3">
    <location>
        <begin position="276"/>
        <end position="286"/>
    </location>
</feature>
<feature type="region of interest" description="Disordered" evidence="3">
    <location>
        <begin position="582"/>
        <end position="757"/>
    </location>
</feature>
<feature type="compositionally biased region" description="Low complexity" evidence="3">
    <location>
        <begin position="305"/>
        <end position="321"/>
    </location>
</feature>
<dbReference type="GO" id="GO:0022008">
    <property type="term" value="P:neurogenesis"/>
    <property type="evidence" value="ECO:0007669"/>
    <property type="project" value="InterPro"/>
</dbReference>
<dbReference type="SUPFAM" id="SSF47576">
    <property type="entry name" value="Calponin-homology domain, CH-domain"/>
    <property type="match status" value="1"/>
</dbReference>
<feature type="compositionally biased region" description="Polar residues" evidence="3">
    <location>
        <begin position="1155"/>
        <end position="1164"/>
    </location>
</feature>
<dbReference type="PANTHER" id="PTHR12784:SF28">
    <property type="entry name" value="PROTEIN SICKIE"/>
    <property type="match status" value="1"/>
</dbReference>
<feature type="compositionally biased region" description="Polar residues" evidence="3">
    <location>
        <begin position="635"/>
        <end position="649"/>
    </location>
</feature>
<dbReference type="InterPro" id="IPR057568">
    <property type="entry name" value="CortBP2_NAV1-like_AAA_lid"/>
</dbReference>
<evidence type="ECO:0000256" key="2">
    <source>
        <dbReference type="ARBA" id="ARBA00023054"/>
    </source>
</evidence>
<dbReference type="SMART" id="SM00033">
    <property type="entry name" value="CH"/>
    <property type="match status" value="1"/>
</dbReference>
<feature type="compositionally biased region" description="Polar residues" evidence="3">
    <location>
        <begin position="328"/>
        <end position="346"/>
    </location>
</feature>
<gene>
    <name evidence="6" type="primary">LOC106748583</name>
</gene>
<feature type="compositionally biased region" description="Low complexity" evidence="3">
    <location>
        <begin position="1129"/>
        <end position="1138"/>
    </location>
</feature>
<feature type="domain" description="Calponin-homology (CH)" evidence="4">
    <location>
        <begin position="23"/>
        <end position="131"/>
    </location>
</feature>
<feature type="region of interest" description="Disordered" evidence="3">
    <location>
        <begin position="2277"/>
        <end position="2301"/>
    </location>
</feature>
<dbReference type="CTD" id="35277"/>
<dbReference type="Gene3D" id="1.10.418.10">
    <property type="entry name" value="Calponin-like domain"/>
    <property type="match status" value="1"/>
</dbReference>
<feature type="compositionally biased region" description="Polar residues" evidence="3">
    <location>
        <begin position="1569"/>
        <end position="1579"/>
    </location>
</feature>
<dbReference type="SMART" id="SM00382">
    <property type="entry name" value="AAA"/>
    <property type="match status" value="1"/>
</dbReference>
<dbReference type="RefSeq" id="XP_014482740.1">
    <property type="nucleotide sequence ID" value="XM_014627254.1"/>
</dbReference>
<feature type="region of interest" description="Disordered" evidence="3">
    <location>
        <begin position="1548"/>
        <end position="1607"/>
    </location>
</feature>
<feature type="compositionally biased region" description="Gly residues" evidence="3">
    <location>
        <begin position="153"/>
        <end position="163"/>
    </location>
</feature>
<keyword evidence="2" id="KW-0175">Coiled coil</keyword>
<feature type="compositionally biased region" description="Polar residues" evidence="3">
    <location>
        <begin position="2277"/>
        <end position="2295"/>
    </location>
</feature>
<feature type="region of interest" description="Disordered" evidence="3">
    <location>
        <begin position="2315"/>
        <end position="2355"/>
    </location>
</feature>
<dbReference type="Pfam" id="PF23092">
    <property type="entry name" value="Ubiquitin_6"/>
    <property type="match status" value="1"/>
</dbReference>
<sequence>MACIRAPRSVRGSVDDIKADSTRNIVQIYTDWANYYLERGGCKKRVTDLQADLCDGVLLADLVEAVTNQKVIDVNRKPKSAQQMVENVSLCVGALRALGADVGTVNPAELAAGSTLWPILALLFALSRYKQRAKQLQDMPRLPSPYNKQSSGVGVGGGPGGGTSIPLPATVAATRRCPPDKVRPAPAPTHQSQLGGLKHGNSGVGSASSSRSTSPSQQQPQSQQSSLSFIPQPRNQNSTNRQPATTTPSPRASTVGRPNGNGSRAQQASPYIGGNTAPTVQSNKNSVLDKFKLFNNKEKERGKASSGVSKRTSSSSGFSSARSEHSDSSTSLCDQSKSQQQACQESPKSRALKSKLQSATKSAKQASPKTGRKEQSKAQSKIARTKTPSDKLTAATAFNNPVSQEQTDGRSAGKVNGGKLPSDRKTPNLQELVKQPPMAQPQKINPSALTPPRQVNVQDTKSPSAKNEPLTTKLSSRPKMELPAKVPDLKIQPHNVKPPPNGFNKDLMMHKAILANTNGIVKPSDPNEEMARENDTFDRTLSMNQANLSDGKDPAAIELKETERDQRAVVCLDENLCTPSKIRETSRDRGMIHEEETVDDRTAEKKEGPSLPDHADLLLLDEKPENADERAVSPRGNNPITASPQSSMSFGKPLQGPSGPGLSPGSSIPKPTALVKGTSKPPKAESCVTGVPTPSKPKCDALHRKLDPNTVAMVSPMPSISDLMSESSHSNSNSTGQSNSSDSSVIYRPSSESGSEIKTIPNRKIDTTFERMEKVLSESSTCGGSLADDEAEMTVKPMQPLLRGYTPGARGLQTLPSRTTARQYTVLHSSSHHHVVGHHDYADVDVASGYLSDGEVLRGGGMNVGNRTLSDLCDGYMSEGGASLYARRINPSYSHEHDRYVGGSRRELSGVKELVTSRRVQKRPSAGVARSDGGGGCIGGVGGVSPGSGGGGVVVAGSLLGGCSGGNDALAELTIEELASIPAGNHTSANHTGHPSHHKRVPVGGSVIVGGGGGSATPQGAQQGNHNLVYRVVGSRHPGHHPHVKKSDSSQQTESSAFKQQQQQGSNGSTSSSNSQQWKKYIEAGAARDRERDKEGAPPSPSPSRRSQDKHRKQAMAEYANGEKPQKISSSTSTTSSSKVRGVPQSFGYVKRHSAGTTPSPNGVQNGGKDATRTAQVSAVPRTKVKVSGGTQTCTTELQANSSASSQGHHYKSYSLTGPSASQLSQSVRDRLMLGSQSLPKPGSPEFTALFAAAHHRERGAGAGPTSASFSPRVLKPSDGSLSDTCSNYAAPDLQGYYTSSSPYTTSWMRHSNTYTPSGRSQGMGLCEADSVESLGSHRASLTHARLLMHQRDSTGSPAPPRLNRSNSIRSTKSEKMYPSMLARGSGASSSVGEEVGIGIGMGVGVEPYYSVPVGSAGCTGQHWSQPTSPTPTHTSRQPPNLYQHVHKDDDIHGSSVSLVSTASSLYSSAEEKQAHELRKLRRELLDAQEKVHSLTSQLSTNAHVVSAFEQSLSNMTQRLQQLTATAEKKDSELQELRETIERLRKQSAEAGLNNGPTANNGRRHTLGDSESGTTGCTGNNNNNNNHHHHHHHHHQGASMARQLSADSVTSLNSLSSACSASSSHHKKKGWLRSSFSKAFSRSRKNRHGSVSDAEDCKESAGGDLSAPNSPRLPTASKHESSRGREAARSNGQKSPEHENPLSGSKSSSALYKKEDEDVDELKKQLREKDLVLTDIRLEALSSAHQLESLKDTVIKMRNEMLNLKQNNERLQRLVTSKSLTSSQSSLPSDPDRRFSMTEVASSVAALSNGDASSTADQLEDLNVPEHTVVPSSSTSAEPVLEQDTDGKRINVAVYLGSEKNFNYNLITGGSTDGSLGEPPHCVIANVCISNKTSWDALDSTVRRCFKEYVSRVDPVTNLGLGVECVAAYHLGEASRCTTDSQHPELLPCGYLIGHVKTIYLVLSGYSWLAVDTLIPRSIVQRLISLLTEHRRVILCGPSGTGKSYLAGKLAHALVDTDNDTKDAAAVATFNVDHKSSKELRQYLAHIAERCDSNAADELPRVIILENLQHAASLGELFSGLLGTRHSSCPAIIGTMSQATCSTTNLQLHHNFRWVLCANHMEPVKGFLGRYLRRKLLEHELRECAGTRNAEMAAVVEWLPRVWLHLNKFLETHSSSDVTIGPRLFLSCPMEVAGSQVWFTDLWNYSVIPYLVETVREGLTLYGRRVSGNGNGESVWEDPAQFITSSYPWLSTHAVHGGSDALLRLRPEDVGYDVVSSGHTSGVGASSVKSLGSTHSDTEGDPLLNMLMRLQEAANYSSPHSNDSDSVTSLDSSHTRHSEDLSSSTSSSRGVESAL</sequence>
<dbReference type="GeneID" id="106748583"/>
<feature type="compositionally biased region" description="Basic and acidic residues" evidence="3">
    <location>
        <begin position="697"/>
        <end position="707"/>
    </location>
</feature>
<accession>A0A6P3XW20</accession>
<feature type="compositionally biased region" description="Polar residues" evidence="3">
    <location>
        <begin position="2315"/>
        <end position="2332"/>
    </location>
</feature>
<evidence type="ECO:0000313" key="6">
    <source>
        <dbReference type="RefSeq" id="XP_014482740.1"/>
    </source>
</evidence>
<dbReference type="PANTHER" id="PTHR12784">
    <property type="entry name" value="STEERIN"/>
    <property type="match status" value="1"/>
</dbReference>
<feature type="region of interest" description="Disordered" evidence="3">
    <location>
        <begin position="1352"/>
        <end position="1392"/>
    </location>
</feature>
<keyword evidence="5" id="KW-1185">Reference proteome</keyword>
<dbReference type="PROSITE" id="PS50021">
    <property type="entry name" value="CH"/>
    <property type="match status" value="1"/>
</dbReference>
<feature type="compositionally biased region" description="Basic residues" evidence="3">
    <location>
        <begin position="1586"/>
        <end position="1596"/>
    </location>
</feature>
<feature type="compositionally biased region" description="Basic and acidic residues" evidence="3">
    <location>
        <begin position="1677"/>
        <end position="1688"/>
    </location>
</feature>
<dbReference type="KEGG" id="dqu:106748583"/>
<dbReference type="InterPro" id="IPR001715">
    <property type="entry name" value="CH_dom"/>
</dbReference>
<dbReference type="Pfam" id="PF25408">
    <property type="entry name" value="AAA_lid_NAV1"/>
    <property type="match status" value="1"/>
</dbReference>
<feature type="compositionally biased region" description="Basic and acidic residues" evidence="3">
    <location>
        <begin position="1080"/>
        <end position="1096"/>
    </location>
</feature>
<comment type="similarity">
    <text evidence="1">Belongs to the Nav/unc-53 family.</text>
</comment>
<feature type="compositionally biased region" description="Low complexity" evidence="3">
    <location>
        <begin position="725"/>
        <end position="744"/>
    </location>
</feature>
<reference evidence="6" key="1">
    <citation type="submission" date="2025-08" db="UniProtKB">
        <authorList>
            <consortium name="RefSeq"/>
        </authorList>
    </citation>
    <scope>IDENTIFICATION</scope>
</reference>
<evidence type="ECO:0000313" key="5">
    <source>
        <dbReference type="Proteomes" id="UP000515204"/>
    </source>
</evidence>
<feature type="region of interest" description="Disordered" evidence="3">
    <location>
        <begin position="136"/>
        <end position="474"/>
    </location>
</feature>
<feature type="compositionally biased region" description="Polar residues" evidence="3">
    <location>
        <begin position="355"/>
        <end position="368"/>
    </location>
</feature>
<name>A0A6P3XW20_DINQU</name>